<dbReference type="PANTHER" id="PTHR44591">
    <property type="entry name" value="STRESS RESPONSE REGULATOR PROTEIN 1"/>
    <property type="match status" value="1"/>
</dbReference>
<dbReference type="AlphaFoldDB" id="A0A366LFC4"/>
<evidence type="ECO:0000313" key="5">
    <source>
        <dbReference type="Proteomes" id="UP000252081"/>
    </source>
</evidence>
<feature type="domain" description="Response regulatory" evidence="3">
    <location>
        <begin position="4"/>
        <end position="118"/>
    </location>
</feature>
<protein>
    <submittedName>
        <fullName evidence="4">Response regulator</fullName>
    </submittedName>
</protein>
<reference evidence="4 5" key="1">
    <citation type="submission" date="2018-07" db="EMBL/GenBank/DDBJ databases">
        <title>A draft genome of a endophytic bacteria, a new species of Pedobacter.</title>
        <authorList>
            <person name="Zhang Z.D."/>
            <person name="Chen Z.J."/>
        </authorList>
    </citation>
    <scope>NUCLEOTIDE SEQUENCE [LARGE SCALE GENOMIC DNA]</scope>
    <source>
        <strain evidence="4 5">RS10</strain>
    </source>
</reference>
<comment type="caution">
    <text evidence="4">The sequence shown here is derived from an EMBL/GenBank/DDBJ whole genome shotgun (WGS) entry which is preliminary data.</text>
</comment>
<organism evidence="4 5">
    <name type="scientific">Pedobacter miscanthi</name>
    <dbReference type="NCBI Taxonomy" id="2259170"/>
    <lineage>
        <taxon>Bacteria</taxon>
        <taxon>Pseudomonadati</taxon>
        <taxon>Bacteroidota</taxon>
        <taxon>Sphingobacteriia</taxon>
        <taxon>Sphingobacteriales</taxon>
        <taxon>Sphingobacteriaceae</taxon>
        <taxon>Pedobacter</taxon>
    </lineage>
</organism>
<dbReference type="PANTHER" id="PTHR44591:SF3">
    <property type="entry name" value="RESPONSE REGULATORY DOMAIN-CONTAINING PROTEIN"/>
    <property type="match status" value="1"/>
</dbReference>
<sequence>MGKKVIIFEDDMDLALIFSFLFEEERWDVKTFENCDCAVGICKEYSPDLILMDNWIPTIGGKEAIRQLKGDPQLKNIPVILVSANNNIKEVFANSGADAYLAKPFDLEDLLVLARQLIQIKVCQTDLLLQLSHHEIP</sequence>
<name>A0A366LFC4_9SPHI</name>
<dbReference type="Gene3D" id="3.40.50.2300">
    <property type="match status" value="1"/>
</dbReference>
<dbReference type="EMBL" id="QNQU01000001">
    <property type="protein sequence ID" value="RBQ11842.1"/>
    <property type="molecule type" value="Genomic_DNA"/>
</dbReference>
<dbReference type="GO" id="GO:0000160">
    <property type="term" value="P:phosphorelay signal transduction system"/>
    <property type="evidence" value="ECO:0007669"/>
    <property type="project" value="InterPro"/>
</dbReference>
<evidence type="ECO:0000256" key="2">
    <source>
        <dbReference type="PROSITE-ProRule" id="PRU00169"/>
    </source>
</evidence>
<dbReference type="OrthoDB" id="9789181at2"/>
<dbReference type="SUPFAM" id="SSF52172">
    <property type="entry name" value="CheY-like"/>
    <property type="match status" value="1"/>
</dbReference>
<evidence type="ECO:0000259" key="3">
    <source>
        <dbReference type="PROSITE" id="PS50110"/>
    </source>
</evidence>
<gene>
    <name evidence="4" type="ORF">DRW42_00775</name>
</gene>
<dbReference type="PROSITE" id="PS50110">
    <property type="entry name" value="RESPONSE_REGULATORY"/>
    <property type="match status" value="1"/>
</dbReference>
<evidence type="ECO:0000313" key="4">
    <source>
        <dbReference type="EMBL" id="RBQ11842.1"/>
    </source>
</evidence>
<dbReference type="SMART" id="SM00448">
    <property type="entry name" value="REC"/>
    <property type="match status" value="1"/>
</dbReference>
<dbReference type="RefSeq" id="WP_113946921.1">
    <property type="nucleotide sequence ID" value="NZ_QNQU01000001.1"/>
</dbReference>
<dbReference type="InterPro" id="IPR011006">
    <property type="entry name" value="CheY-like_superfamily"/>
</dbReference>
<proteinExistence type="predicted"/>
<accession>A0A366LFC4</accession>
<dbReference type="InterPro" id="IPR001789">
    <property type="entry name" value="Sig_transdc_resp-reg_receiver"/>
</dbReference>
<dbReference type="Proteomes" id="UP000252081">
    <property type="component" value="Unassembled WGS sequence"/>
</dbReference>
<dbReference type="InterPro" id="IPR050595">
    <property type="entry name" value="Bact_response_regulator"/>
</dbReference>
<evidence type="ECO:0000256" key="1">
    <source>
        <dbReference type="ARBA" id="ARBA00022553"/>
    </source>
</evidence>
<keyword evidence="1 2" id="KW-0597">Phosphoprotein</keyword>
<keyword evidence="5" id="KW-1185">Reference proteome</keyword>
<dbReference type="Pfam" id="PF00072">
    <property type="entry name" value="Response_reg"/>
    <property type="match status" value="1"/>
</dbReference>
<feature type="modified residue" description="4-aspartylphosphate" evidence="2">
    <location>
        <position position="53"/>
    </location>
</feature>